<organism evidence="4 5">
    <name type="scientific">Trichobilharzia regenti</name>
    <name type="common">Nasal bird schistosome</name>
    <dbReference type="NCBI Taxonomy" id="157069"/>
    <lineage>
        <taxon>Eukaryota</taxon>
        <taxon>Metazoa</taxon>
        <taxon>Spiralia</taxon>
        <taxon>Lophotrochozoa</taxon>
        <taxon>Platyhelminthes</taxon>
        <taxon>Trematoda</taxon>
        <taxon>Digenea</taxon>
        <taxon>Strigeidida</taxon>
        <taxon>Schistosomatoidea</taxon>
        <taxon>Schistosomatidae</taxon>
        <taxon>Trichobilharzia</taxon>
    </lineage>
</organism>
<feature type="region of interest" description="Disordered" evidence="2">
    <location>
        <begin position="30"/>
        <end position="67"/>
    </location>
</feature>
<feature type="region of interest" description="Disordered" evidence="2">
    <location>
        <begin position="793"/>
        <end position="817"/>
    </location>
</feature>
<dbReference type="PROSITE" id="PS50157">
    <property type="entry name" value="ZINC_FINGER_C2H2_2"/>
    <property type="match status" value="2"/>
</dbReference>
<evidence type="ECO:0000313" key="5">
    <source>
        <dbReference type="WBParaSite" id="TREG1_112280.1"/>
    </source>
</evidence>
<dbReference type="InterPro" id="IPR040373">
    <property type="entry name" value="CASZ1"/>
</dbReference>
<dbReference type="GO" id="GO:0005634">
    <property type="term" value="C:nucleus"/>
    <property type="evidence" value="ECO:0007669"/>
    <property type="project" value="TreeGrafter"/>
</dbReference>
<evidence type="ECO:0000313" key="4">
    <source>
        <dbReference type="Proteomes" id="UP000050795"/>
    </source>
</evidence>
<dbReference type="GO" id="GO:0045944">
    <property type="term" value="P:positive regulation of transcription by RNA polymerase II"/>
    <property type="evidence" value="ECO:0007669"/>
    <property type="project" value="TreeGrafter"/>
</dbReference>
<dbReference type="GO" id="GO:0045664">
    <property type="term" value="P:regulation of neuron differentiation"/>
    <property type="evidence" value="ECO:0007669"/>
    <property type="project" value="TreeGrafter"/>
</dbReference>
<reference evidence="5" key="2">
    <citation type="submission" date="2023-11" db="UniProtKB">
        <authorList>
            <consortium name="WormBaseParasite"/>
        </authorList>
    </citation>
    <scope>IDENTIFICATION</scope>
</reference>
<dbReference type="PANTHER" id="PTHR12451:SF0">
    <property type="entry name" value="ZINC FINGER PROTEIN CASTOR HOMOLOG 1"/>
    <property type="match status" value="1"/>
</dbReference>
<feature type="domain" description="C2H2-type" evidence="3">
    <location>
        <begin position="117"/>
        <end position="144"/>
    </location>
</feature>
<feature type="compositionally biased region" description="Basic and acidic residues" evidence="2">
    <location>
        <begin position="50"/>
        <end position="67"/>
    </location>
</feature>
<protein>
    <recommendedName>
        <fullName evidence="3">C2H2-type domain-containing protein</fullName>
    </recommendedName>
</protein>
<keyword evidence="1" id="KW-0479">Metal-binding</keyword>
<evidence type="ECO:0000256" key="2">
    <source>
        <dbReference type="SAM" id="MobiDB-lite"/>
    </source>
</evidence>
<evidence type="ECO:0000256" key="1">
    <source>
        <dbReference type="PROSITE-ProRule" id="PRU00042"/>
    </source>
</evidence>
<feature type="domain" description="C2H2-type" evidence="3">
    <location>
        <begin position="772"/>
        <end position="801"/>
    </location>
</feature>
<dbReference type="Proteomes" id="UP000050795">
    <property type="component" value="Unassembled WGS sequence"/>
</dbReference>
<keyword evidence="4" id="KW-1185">Reference proteome</keyword>
<dbReference type="AlphaFoldDB" id="A0AA85IXL8"/>
<name>A0AA85IXL8_TRIRE</name>
<reference evidence="4" key="1">
    <citation type="submission" date="2022-06" db="EMBL/GenBank/DDBJ databases">
        <authorList>
            <person name="Berger JAMES D."/>
            <person name="Berger JAMES D."/>
        </authorList>
    </citation>
    <scope>NUCLEOTIDE SEQUENCE [LARGE SCALE GENOMIC DNA]</scope>
</reference>
<dbReference type="GO" id="GO:0000981">
    <property type="term" value="F:DNA-binding transcription factor activity, RNA polymerase II-specific"/>
    <property type="evidence" value="ECO:0007669"/>
    <property type="project" value="TreeGrafter"/>
</dbReference>
<dbReference type="InterPro" id="IPR013087">
    <property type="entry name" value="Znf_C2H2_type"/>
</dbReference>
<dbReference type="GO" id="GO:0000977">
    <property type="term" value="F:RNA polymerase II transcription regulatory region sequence-specific DNA binding"/>
    <property type="evidence" value="ECO:0007669"/>
    <property type="project" value="TreeGrafter"/>
</dbReference>
<keyword evidence="1" id="KW-0862">Zinc</keyword>
<proteinExistence type="predicted"/>
<dbReference type="PANTHER" id="PTHR12451">
    <property type="entry name" value="TRANSCRIPTION FACTOR CASTOR PROTEIN MING -RELATED"/>
    <property type="match status" value="1"/>
</dbReference>
<sequence>MMNSVLNPTDLIWNYSTNYALHCPPNNLNQNTLNESKKEDTSTCTSPESASKDFDSETSLKHDSMDTEHVESKANGLWLTDADLHSLPNLVEAIKKFHSNDECGYEACRASRLREHYHCGVCSKILLRREEMIRHAKWHRKREESMQYGFMRYSPCDDCTIAACPHNGRQTHYHCMQANCDKVYINAVIIQEGFQRFRATENCGISSCPYSKEHTTHFHCRRNNCHFTFKNKADMEKHKLHHQKNDRYAQDGFRRYIKCENCDFPDCQYSGVINHIHCIRPGCDYVIHSSSQILSHKRKHDKRFTSFSPRHLSTVCRDDLSQTFSSLNQDQETDSDGMTMTPTTATVRNVSGGGNDADCNSSITSPVIDTPEINGTSKYSLENTKKFTETCEIPVLQHNNSNIEFSASKVFHPYDDLDFNMTEPISITNLLSQVSKLVGLCICRRQNYADGSFYDSDGDIKGKCVNKDQENTLIYTKIDKILKTLHQSYNQHSNECFWPGCPSKGGKNDVKLLGDEPKSLCKYWLSHLWEACLSFFAYVECDRPNCPMKSVPNHIHCRFWPKCSFTNPSGYSNFQVLYEHLLLHDEHFTSKLNYPTCIQNESICNVALSTSYNFVNPRRRGRPPKYAKYIHVPHLNPPESLRTTDDYTKDLSYSMFFSQPEGNKPDSVDQYQTNAGIVSDCDQFRHIQLGVKLFLTGEICPDSNCPYFTTRKEHYHCVKPRCYTASDSLDVMNTHRREFHQYTSIEQGFEYFDTSIDCRRPICHNNKVHKHFHCIYPNCDYTFVRASTMQQHAKKHTENLKSNQSASAKHHSIPNLAMRNVLSDDAPSGKMNLPETDSRISNKTAEIQPNSHNAAKLDPVVALLPLGLNPENFPVILPSDQNTAIISNSNNNNNSSADNLKIPPLGNLSQPIECAENGLLPGLLPIWAAAMASAAAATAAITTGSSNLTSKVDYTSMMLNGCVPDIPCISQPFNQSIKLCIPSESHLPYKDKETDITRLDVPLAPHFASSSCPTSSLE</sequence>
<evidence type="ECO:0000259" key="3">
    <source>
        <dbReference type="PROSITE" id="PS50157"/>
    </source>
</evidence>
<keyword evidence="1" id="KW-0863">Zinc-finger</keyword>
<dbReference type="WBParaSite" id="TREG1_112280.1">
    <property type="protein sequence ID" value="TREG1_112280.1"/>
    <property type="gene ID" value="TREG1_112280"/>
</dbReference>
<dbReference type="GO" id="GO:0008270">
    <property type="term" value="F:zinc ion binding"/>
    <property type="evidence" value="ECO:0007669"/>
    <property type="project" value="UniProtKB-KW"/>
</dbReference>
<accession>A0AA85IXL8</accession>
<dbReference type="PROSITE" id="PS00028">
    <property type="entry name" value="ZINC_FINGER_C2H2_1"/>
    <property type="match status" value="3"/>
</dbReference>
<dbReference type="SMART" id="SM00355">
    <property type="entry name" value="ZnF_C2H2"/>
    <property type="match status" value="5"/>
</dbReference>